<dbReference type="EMBL" id="KV453864">
    <property type="protein sequence ID" value="ODV83383.1"/>
    <property type="molecule type" value="Genomic_DNA"/>
</dbReference>
<dbReference type="Pfam" id="PF22799">
    <property type="entry name" value="PIR1-like_C"/>
    <property type="match status" value="1"/>
</dbReference>
<dbReference type="PANTHER" id="PTHR47254:SF1">
    <property type="entry name" value="CELL WALL MANNOPROTEIN CIS3-RELATED"/>
    <property type="match status" value="1"/>
</dbReference>
<dbReference type="GO" id="GO:0031505">
    <property type="term" value="P:fungal-type cell wall organization"/>
    <property type="evidence" value="ECO:0007669"/>
    <property type="project" value="TreeGrafter"/>
</dbReference>
<evidence type="ECO:0000256" key="4">
    <source>
        <dbReference type="ARBA" id="ARBA00022729"/>
    </source>
</evidence>
<feature type="domain" description="Cell wall mannoprotein PIR1-like C-terminal" evidence="6">
    <location>
        <begin position="81"/>
        <end position="155"/>
    </location>
</feature>
<dbReference type="GO" id="GO:0005199">
    <property type="term" value="F:structural constituent of cell wall"/>
    <property type="evidence" value="ECO:0007669"/>
    <property type="project" value="TreeGrafter"/>
</dbReference>
<reference evidence="8" key="1">
    <citation type="submission" date="2016-04" db="EMBL/GenBank/DDBJ databases">
        <title>Comparative genomics of biotechnologically important yeasts.</title>
        <authorList>
            <consortium name="DOE Joint Genome Institute"/>
            <person name="Riley R."/>
            <person name="Haridas S."/>
            <person name="Wolfe K.H."/>
            <person name="Lopes M.R."/>
            <person name="Hittinger C.T."/>
            <person name="Goker M."/>
            <person name="Salamov A."/>
            <person name="Wisecaver J."/>
            <person name="Long T.M."/>
            <person name="Aerts A.L."/>
            <person name="Barry K."/>
            <person name="Choi C."/>
            <person name="Clum A."/>
            <person name="Coughlan A.Y."/>
            <person name="Deshpande S."/>
            <person name="Douglass A.P."/>
            <person name="Hanson S.J."/>
            <person name="Klenk H.-P."/>
            <person name="Labutti K."/>
            <person name="Lapidus A."/>
            <person name="Lindquist E."/>
            <person name="Lipzen A."/>
            <person name="Meier-Kolthoff J.P."/>
            <person name="Ohm R.A."/>
            <person name="Otillar R.P."/>
            <person name="Pangilinan J."/>
            <person name="Peng Y."/>
            <person name="Rokas A."/>
            <person name="Rosa C.A."/>
            <person name="Scheuner C."/>
            <person name="Sibirny A.A."/>
            <person name="Slot J.C."/>
            <person name="Stielow J.B."/>
            <person name="Sun H."/>
            <person name="Kurtzman C.P."/>
            <person name="Blackwell M."/>
            <person name="Grigoriev I.V."/>
            <person name="Jeffries T.W."/>
        </authorList>
    </citation>
    <scope>NUCLEOTIDE SEQUENCE [LARGE SCALE GENOMIC DNA]</scope>
    <source>
        <strain evidence="8">NRRL YB-2248</strain>
    </source>
</reference>
<evidence type="ECO:0000256" key="1">
    <source>
        <dbReference type="ARBA" id="ARBA00004191"/>
    </source>
</evidence>
<accession>A0A1E4SV66</accession>
<dbReference type="InterPro" id="IPR051153">
    <property type="entry name" value="Yeast_CWMannoprotein_PIR"/>
</dbReference>
<sequence length="165" mass="17721">MKYTQLASILSLATAIYADDSWKSLTPGTTLDGGITDMGSTTMGFTIERMSDAKVKRDVSSDGLDQHCSVDGNLAVTLTEGILYDSQGRVGAIVSNNQFQFDGPPPQSGSIYAAGWAVSEDGYLALGDSTQFYECLSGDFYNLYNADIADQCDPIQIKLVELIDC</sequence>
<protein>
    <recommendedName>
        <fullName evidence="6">Cell wall mannoprotein PIR1-like C-terminal domain-containing protein</fullName>
    </recommendedName>
</protein>
<organism evidence="7 8">
    <name type="scientific">[Candida] arabinofermentans NRRL YB-2248</name>
    <dbReference type="NCBI Taxonomy" id="983967"/>
    <lineage>
        <taxon>Eukaryota</taxon>
        <taxon>Fungi</taxon>
        <taxon>Dikarya</taxon>
        <taxon>Ascomycota</taxon>
        <taxon>Saccharomycotina</taxon>
        <taxon>Pichiomycetes</taxon>
        <taxon>Pichiales</taxon>
        <taxon>Pichiaceae</taxon>
        <taxon>Ogataea</taxon>
        <taxon>Ogataea/Candida clade</taxon>
    </lineage>
</organism>
<evidence type="ECO:0000313" key="7">
    <source>
        <dbReference type="EMBL" id="ODV83383.1"/>
    </source>
</evidence>
<dbReference type="GO" id="GO:0009277">
    <property type="term" value="C:fungal-type cell wall"/>
    <property type="evidence" value="ECO:0007669"/>
    <property type="project" value="TreeGrafter"/>
</dbReference>
<keyword evidence="2" id="KW-0134">Cell wall</keyword>
<keyword evidence="3" id="KW-0964">Secreted</keyword>
<gene>
    <name evidence="7" type="ORF">CANARDRAFT_30008</name>
</gene>
<dbReference type="InterPro" id="IPR054508">
    <property type="entry name" value="PIR1-like_C"/>
</dbReference>
<dbReference type="Proteomes" id="UP000094801">
    <property type="component" value="Unassembled WGS sequence"/>
</dbReference>
<dbReference type="PANTHER" id="PTHR47254">
    <property type="entry name" value="CELL WALL MANNOPROTEIN CIS3-RELATED"/>
    <property type="match status" value="1"/>
</dbReference>
<keyword evidence="8" id="KW-1185">Reference proteome</keyword>
<evidence type="ECO:0000313" key="8">
    <source>
        <dbReference type="Proteomes" id="UP000094801"/>
    </source>
</evidence>
<comment type="subcellular location">
    <subcellularLocation>
        <location evidence="1">Secreted</location>
        <location evidence="1">Cell wall</location>
    </subcellularLocation>
</comment>
<evidence type="ECO:0000256" key="3">
    <source>
        <dbReference type="ARBA" id="ARBA00022525"/>
    </source>
</evidence>
<name>A0A1E4SV66_9ASCO</name>
<evidence type="ECO:0000259" key="6">
    <source>
        <dbReference type="Pfam" id="PF22799"/>
    </source>
</evidence>
<keyword evidence="4" id="KW-0732">Signal</keyword>
<dbReference type="AlphaFoldDB" id="A0A1E4SV66"/>
<evidence type="ECO:0000256" key="2">
    <source>
        <dbReference type="ARBA" id="ARBA00022512"/>
    </source>
</evidence>
<proteinExistence type="inferred from homology"/>
<comment type="similarity">
    <text evidence="5">Belongs to the PIR protein family.</text>
</comment>
<evidence type="ECO:0000256" key="5">
    <source>
        <dbReference type="ARBA" id="ARBA00038219"/>
    </source>
</evidence>
<dbReference type="OrthoDB" id="5415592at2759"/>